<accession>A0ABQ2QNM9</accession>
<dbReference type="Proteomes" id="UP000654004">
    <property type="component" value="Unassembled WGS sequence"/>
</dbReference>
<reference evidence="2" key="1">
    <citation type="journal article" date="2019" name="Int. J. Syst. Evol. Microbiol.">
        <title>The Global Catalogue of Microorganisms (GCM) 10K type strain sequencing project: providing services to taxonomists for standard genome sequencing and annotation.</title>
        <authorList>
            <consortium name="The Broad Institute Genomics Platform"/>
            <consortium name="The Broad Institute Genome Sequencing Center for Infectious Disease"/>
            <person name="Wu L."/>
            <person name="Ma J."/>
        </authorList>
    </citation>
    <scope>NUCLEOTIDE SEQUENCE [LARGE SCALE GENOMIC DNA]</scope>
    <source>
        <strain evidence="2">JCM 32305</strain>
    </source>
</reference>
<protein>
    <submittedName>
        <fullName evidence="1">Uncharacterized protein</fullName>
    </submittedName>
</protein>
<gene>
    <name evidence="1" type="ORF">GCM10009410_21160</name>
</gene>
<name>A0ABQ2QNM9_9GAMM</name>
<comment type="caution">
    <text evidence="1">The sequence shown here is derived from an EMBL/GenBank/DDBJ whole genome shotgun (WGS) entry which is preliminary data.</text>
</comment>
<organism evidence="1 2">
    <name type="scientific">Shewanella ulleungensis</name>
    <dbReference type="NCBI Taxonomy" id="2282699"/>
    <lineage>
        <taxon>Bacteria</taxon>
        <taxon>Pseudomonadati</taxon>
        <taxon>Pseudomonadota</taxon>
        <taxon>Gammaproteobacteria</taxon>
        <taxon>Alteromonadales</taxon>
        <taxon>Shewanellaceae</taxon>
        <taxon>Shewanella</taxon>
    </lineage>
</organism>
<evidence type="ECO:0000313" key="2">
    <source>
        <dbReference type="Proteomes" id="UP000654004"/>
    </source>
</evidence>
<keyword evidence="2" id="KW-1185">Reference proteome</keyword>
<sequence>MVKDKLQNDKLELNATQLEYYNQNLIRQIRNQQCAYVDTIDM</sequence>
<evidence type="ECO:0000313" key="1">
    <source>
        <dbReference type="EMBL" id="GGP87112.1"/>
    </source>
</evidence>
<dbReference type="EMBL" id="BMQW01000004">
    <property type="protein sequence ID" value="GGP87112.1"/>
    <property type="molecule type" value="Genomic_DNA"/>
</dbReference>
<proteinExistence type="predicted"/>